<sequence>MWTAAKVWVLCLVWNAYYTGGVNGDCSRSEFRCGDGQCLDIMKKCDGVEDCLDGSDEGSALCDGGRVNMTVGEKLRLKVQYRWEYYSLSFDLCNATNCSTLSVSSFGPSGRLTYFGYGYSPENGMMPSGELIFGVQRRYDGLSVWLDGHPFDTIWIPTEQSYNQFNIRPNSWYSDMPVEFLMASIDLDESYTVVAKVSYKAAHGPIHFLFCNDTTGCTNLRMTGCAMQGGAWFGFRADSCNSHGAFCNGGGSGVRGSGRPCASAVFPTIRTTFDNPQSLKLTENHTFRLLLQSLPRQTPPNLAQSELIQISLCPTIGCTNFQSEEPLGESCPLSSRVDSQGECMGVEVSISRGKVAIVKILARMLTLPIRNLTLFREKAT</sequence>
<feature type="disulfide bond" evidence="2">
    <location>
        <begin position="33"/>
        <end position="51"/>
    </location>
</feature>
<dbReference type="InterPro" id="IPR036055">
    <property type="entry name" value="LDL_receptor-like_sf"/>
</dbReference>
<feature type="chain" id="PRO_5043485142" evidence="3">
    <location>
        <begin position="25"/>
        <end position="380"/>
    </location>
</feature>
<protein>
    <submittedName>
        <fullName evidence="4">Uncharacterized protein</fullName>
    </submittedName>
</protein>
<dbReference type="Proteomes" id="UP001075354">
    <property type="component" value="Chromosome 5"/>
</dbReference>
<dbReference type="AlphaFoldDB" id="A0AAV7XQG2"/>
<name>A0AAV7XQG2_9NEOP</name>
<dbReference type="SUPFAM" id="SSF57424">
    <property type="entry name" value="LDL receptor-like module"/>
    <property type="match status" value="1"/>
</dbReference>
<evidence type="ECO:0000256" key="1">
    <source>
        <dbReference type="ARBA" id="ARBA00023157"/>
    </source>
</evidence>
<comment type="caution">
    <text evidence="2">Lacks conserved residue(s) required for the propagation of feature annotation.</text>
</comment>
<proteinExistence type="predicted"/>
<feature type="disulfide bond" evidence="2">
    <location>
        <begin position="26"/>
        <end position="38"/>
    </location>
</feature>
<organism evidence="4 5">
    <name type="scientific">Megalurothrips usitatus</name>
    <name type="common">bean blossom thrips</name>
    <dbReference type="NCBI Taxonomy" id="439358"/>
    <lineage>
        <taxon>Eukaryota</taxon>
        <taxon>Metazoa</taxon>
        <taxon>Ecdysozoa</taxon>
        <taxon>Arthropoda</taxon>
        <taxon>Hexapoda</taxon>
        <taxon>Insecta</taxon>
        <taxon>Pterygota</taxon>
        <taxon>Neoptera</taxon>
        <taxon>Paraneoptera</taxon>
        <taxon>Thysanoptera</taxon>
        <taxon>Terebrantia</taxon>
        <taxon>Thripoidea</taxon>
        <taxon>Thripidae</taxon>
        <taxon>Megalurothrips</taxon>
    </lineage>
</organism>
<dbReference type="InterPro" id="IPR002172">
    <property type="entry name" value="LDrepeatLR_classA_rpt"/>
</dbReference>
<keyword evidence="5" id="KW-1185">Reference proteome</keyword>
<dbReference type="Gene3D" id="4.10.400.10">
    <property type="entry name" value="Low-density Lipoprotein Receptor"/>
    <property type="match status" value="1"/>
</dbReference>
<dbReference type="Pfam" id="PF00057">
    <property type="entry name" value="Ldl_recept_a"/>
    <property type="match status" value="1"/>
</dbReference>
<evidence type="ECO:0000256" key="2">
    <source>
        <dbReference type="PROSITE-ProRule" id="PRU00124"/>
    </source>
</evidence>
<dbReference type="PROSITE" id="PS01209">
    <property type="entry name" value="LDLRA_1"/>
    <property type="match status" value="1"/>
</dbReference>
<reference evidence="4" key="1">
    <citation type="submission" date="2022-12" db="EMBL/GenBank/DDBJ databases">
        <title>Chromosome-level genome assembly of the bean flower thrips Megalurothrips usitatus.</title>
        <authorList>
            <person name="Ma L."/>
            <person name="Liu Q."/>
            <person name="Li H."/>
            <person name="Cai W."/>
        </authorList>
    </citation>
    <scope>NUCLEOTIDE SEQUENCE</scope>
    <source>
        <strain evidence="4">Cailab_2022a</strain>
    </source>
</reference>
<comment type="caution">
    <text evidence="4">The sequence shown here is derived from an EMBL/GenBank/DDBJ whole genome shotgun (WGS) entry which is preliminary data.</text>
</comment>
<keyword evidence="3" id="KW-0732">Signal</keyword>
<evidence type="ECO:0000256" key="3">
    <source>
        <dbReference type="SAM" id="SignalP"/>
    </source>
</evidence>
<gene>
    <name evidence="4" type="ORF">ONE63_008033</name>
</gene>
<dbReference type="PROSITE" id="PS50068">
    <property type="entry name" value="LDLRA_2"/>
    <property type="match status" value="1"/>
</dbReference>
<dbReference type="InterPro" id="IPR023415">
    <property type="entry name" value="LDLR_class-A_CS"/>
</dbReference>
<evidence type="ECO:0000313" key="4">
    <source>
        <dbReference type="EMBL" id="KAJ1528119.1"/>
    </source>
</evidence>
<dbReference type="SMART" id="SM00192">
    <property type="entry name" value="LDLa"/>
    <property type="match status" value="1"/>
</dbReference>
<dbReference type="EMBL" id="JAPTSV010000005">
    <property type="protein sequence ID" value="KAJ1528119.1"/>
    <property type="molecule type" value="Genomic_DNA"/>
</dbReference>
<evidence type="ECO:0000313" key="5">
    <source>
        <dbReference type="Proteomes" id="UP001075354"/>
    </source>
</evidence>
<feature type="signal peptide" evidence="3">
    <location>
        <begin position="1"/>
        <end position="24"/>
    </location>
</feature>
<accession>A0AAV7XQG2</accession>
<keyword evidence="1 2" id="KW-1015">Disulfide bond</keyword>
<dbReference type="CDD" id="cd00112">
    <property type="entry name" value="LDLa"/>
    <property type="match status" value="1"/>
</dbReference>